<evidence type="ECO:0000313" key="1">
    <source>
        <dbReference type="EMBL" id="KAI3689407.1"/>
    </source>
</evidence>
<reference evidence="2" key="1">
    <citation type="journal article" date="2022" name="Mol. Ecol. Resour.">
        <title>The genomes of chicory, endive, great burdock and yacon provide insights into Asteraceae palaeo-polyploidization history and plant inulin production.</title>
        <authorList>
            <person name="Fan W."/>
            <person name="Wang S."/>
            <person name="Wang H."/>
            <person name="Wang A."/>
            <person name="Jiang F."/>
            <person name="Liu H."/>
            <person name="Zhao H."/>
            <person name="Xu D."/>
            <person name="Zhang Y."/>
        </authorList>
    </citation>
    <scope>NUCLEOTIDE SEQUENCE [LARGE SCALE GENOMIC DNA]</scope>
    <source>
        <strain evidence="2">cv. Punajuju</strain>
    </source>
</reference>
<evidence type="ECO:0000313" key="2">
    <source>
        <dbReference type="Proteomes" id="UP001055811"/>
    </source>
</evidence>
<sequence>MANEKYDVMETKKEWDAMDDTQKKYAQEQQREETVIRKKIKTSIMYSVTQFLKEIEESGKKEIIEKWTDDDGPFLSLLNMEKGILVKSDVAAKLLNMCDPGNHTININGNVYTIIAADFVETMGIKSGIDKFGDLQNVQSGELFDKFCAYENGDEKLPYICRKKVTDRLKVGDEADAKIAYNLLALLRVFLPNRRDRLPTKYLSVIDHKNKDLAELFLQEMFNDIKAYHISKALTQHKIGGCFLFFQKDEDAKEDDDDDEHEGGSLDSLHVIQTSQTKEITKGRYLEIAAATEWFYEPGI</sequence>
<reference evidence="1 2" key="2">
    <citation type="journal article" date="2022" name="Mol. Ecol. Resour.">
        <title>The genomes of chicory, endive, great burdock and yacon provide insights into Asteraceae paleo-polyploidization history and plant inulin production.</title>
        <authorList>
            <person name="Fan W."/>
            <person name="Wang S."/>
            <person name="Wang H."/>
            <person name="Wang A."/>
            <person name="Jiang F."/>
            <person name="Liu H."/>
            <person name="Zhao H."/>
            <person name="Xu D."/>
            <person name="Zhang Y."/>
        </authorList>
    </citation>
    <scope>NUCLEOTIDE SEQUENCE [LARGE SCALE GENOMIC DNA]</scope>
    <source>
        <strain evidence="2">cv. Punajuju</strain>
        <tissue evidence="1">Leaves</tissue>
    </source>
</reference>
<accession>A0ACB8YUJ3</accession>
<comment type="caution">
    <text evidence="1">The sequence shown here is derived from an EMBL/GenBank/DDBJ whole genome shotgun (WGS) entry which is preliminary data.</text>
</comment>
<organism evidence="1 2">
    <name type="scientific">Cichorium intybus</name>
    <name type="common">Chicory</name>
    <dbReference type="NCBI Taxonomy" id="13427"/>
    <lineage>
        <taxon>Eukaryota</taxon>
        <taxon>Viridiplantae</taxon>
        <taxon>Streptophyta</taxon>
        <taxon>Embryophyta</taxon>
        <taxon>Tracheophyta</taxon>
        <taxon>Spermatophyta</taxon>
        <taxon>Magnoliopsida</taxon>
        <taxon>eudicotyledons</taxon>
        <taxon>Gunneridae</taxon>
        <taxon>Pentapetalae</taxon>
        <taxon>asterids</taxon>
        <taxon>campanulids</taxon>
        <taxon>Asterales</taxon>
        <taxon>Asteraceae</taxon>
        <taxon>Cichorioideae</taxon>
        <taxon>Cichorieae</taxon>
        <taxon>Cichoriinae</taxon>
        <taxon>Cichorium</taxon>
    </lineage>
</organism>
<name>A0ACB8YUJ3_CICIN</name>
<protein>
    <submittedName>
        <fullName evidence="1">Uncharacterized protein</fullName>
    </submittedName>
</protein>
<keyword evidence="2" id="KW-1185">Reference proteome</keyword>
<proteinExistence type="predicted"/>
<dbReference type="EMBL" id="CM042017">
    <property type="protein sequence ID" value="KAI3689407.1"/>
    <property type="molecule type" value="Genomic_DNA"/>
</dbReference>
<gene>
    <name evidence="1" type="ORF">L2E82_47363</name>
</gene>
<dbReference type="Proteomes" id="UP001055811">
    <property type="component" value="Linkage Group LG09"/>
</dbReference>